<dbReference type="NCBIfam" id="NF033546">
    <property type="entry name" value="transpos_IS21"/>
    <property type="match status" value="1"/>
</dbReference>
<feature type="domain" description="Integrase catalytic" evidence="1">
    <location>
        <begin position="131"/>
        <end position="311"/>
    </location>
</feature>
<dbReference type="PANTHER" id="PTHR35004:SF8">
    <property type="entry name" value="TRANSPOSASE RV3428C-RELATED"/>
    <property type="match status" value="1"/>
</dbReference>
<dbReference type="PANTHER" id="PTHR35004">
    <property type="entry name" value="TRANSPOSASE RV3428C-RELATED"/>
    <property type="match status" value="1"/>
</dbReference>
<organism evidence="2 3">
    <name type="scientific">Blautia producta</name>
    <dbReference type="NCBI Taxonomy" id="33035"/>
    <lineage>
        <taxon>Bacteria</taxon>
        <taxon>Bacillati</taxon>
        <taxon>Bacillota</taxon>
        <taxon>Clostridia</taxon>
        <taxon>Lachnospirales</taxon>
        <taxon>Lachnospiraceae</taxon>
        <taxon>Blautia</taxon>
    </lineage>
</organism>
<protein>
    <submittedName>
        <fullName evidence="2">IS21 family transposase</fullName>
    </submittedName>
</protein>
<dbReference type="Proteomes" id="UP000515789">
    <property type="component" value="Chromosome"/>
</dbReference>
<dbReference type="GeneID" id="75050406"/>
<reference evidence="2 3" key="1">
    <citation type="submission" date="2019-04" db="EMBL/GenBank/DDBJ databases">
        <authorList>
            <person name="Schori C."/>
            <person name="Ahrens C."/>
        </authorList>
    </citation>
    <scope>NUCLEOTIDE SEQUENCE [LARGE SCALE GENOMIC DNA]</scope>
    <source>
        <strain evidence="2 3">DSM 2950</strain>
    </source>
</reference>
<name>A0A7G5MTI6_9FIRM</name>
<dbReference type="InterPro" id="IPR001584">
    <property type="entry name" value="Integrase_cat-core"/>
</dbReference>
<evidence type="ECO:0000313" key="2">
    <source>
        <dbReference type="EMBL" id="QMW77929.1"/>
    </source>
</evidence>
<dbReference type="GO" id="GO:0015074">
    <property type="term" value="P:DNA integration"/>
    <property type="evidence" value="ECO:0007669"/>
    <property type="project" value="InterPro"/>
</dbReference>
<dbReference type="RefSeq" id="WP_163118042.1">
    <property type="nucleotide sequence ID" value="NZ_CP039126.1"/>
</dbReference>
<dbReference type="Pfam" id="PF22483">
    <property type="entry name" value="Mu-transpos_C_2"/>
    <property type="match status" value="1"/>
</dbReference>
<accession>A0A7G5MTI6</accession>
<dbReference type="AlphaFoldDB" id="A0A7G5MTI6"/>
<dbReference type="EMBL" id="CP039126">
    <property type="protein sequence ID" value="QMW77929.1"/>
    <property type="molecule type" value="Genomic_DNA"/>
</dbReference>
<proteinExistence type="predicted"/>
<gene>
    <name evidence="2" type="ORF">E5259_10170</name>
</gene>
<dbReference type="InterPro" id="IPR012337">
    <property type="entry name" value="RNaseH-like_sf"/>
</dbReference>
<dbReference type="InterPro" id="IPR054353">
    <property type="entry name" value="IstA-like_C"/>
</dbReference>
<sequence>MVNYREILRLRSLGRSYQQICVSVGSSKSTVQEVLNLAKALSISWPVGEDTSNETLEALLYPGRAKQASDRMPIDFPQIHRELAKKGVTLSLLWTEYYSEAEAAGRKPYMSTQFGDLYRSWAAISKATMRIQRKPGETFEVDWAGKTIDIYDSVTGDITPAYLFVGALSCSGYIYAEACTSMDSENFISCHVHAYEYFGGVTRLLVPDNLRAGVTRNTRYETVIPRPYHEMAEHYDTAIVPARVRKPDDKPNAEGSVKFATTWILAALRNQHFFSFHEAKEAVAEKLEELNSRPFQKRPGSRKNAYEDEEKAFMQPLPATPYEPATWMTAKVPSDYCISDGSNRYSVPFDLIGDKADIRLTKDTVEVFFHGNRVASHARRQSAQRNAITIPEHMPEAHRRYLSYNKDEFLAWGTQIGSATHQTVESFLTSGKEPEQGFKYCTGLTKAADRYGKERLEAACARVLVFSTEPTLRSILTVLKNGQDKIPLGSNTARKENGAAHHRSHGITRGAEAFRKGGENA</sequence>
<dbReference type="PROSITE" id="PS50994">
    <property type="entry name" value="INTEGRASE"/>
    <property type="match status" value="1"/>
</dbReference>
<evidence type="ECO:0000259" key="1">
    <source>
        <dbReference type="PROSITE" id="PS50994"/>
    </source>
</evidence>
<evidence type="ECO:0000313" key="3">
    <source>
        <dbReference type="Proteomes" id="UP000515789"/>
    </source>
</evidence>
<dbReference type="SUPFAM" id="SSF53098">
    <property type="entry name" value="Ribonuclease H-like"/>
    <property type="match status" value="1"/>
</dbReference>